<evidence type="ECO:0000259" key="2">
    <source>
        <dbReference type="PROSITE" id="PS50206"/>
    </source>
</evidence>
<dbReference type="Gene3D" id="3.40.250.10">
    <property type="entry name" value="Rhodanese-like domain"/>
    <property type="match status" value="1"/>
</dbReference>
<dbReference type="EMBL" id="JAEHFV010000006">
    <property type="protein sequence ID" value="MBK0370826.1"/>
    <property type="molecule type" value="Genomic_DNA"/>
</dbReference>
<dbReference type="SMART" id="SM00450">
    <property type="entry name" value="RHOD"/>
    <property type="match status" value="1"/>
</dbReference>
<name>A0A934PMB7_9FLAO</name>
<evidence type="ECO:0000259" key="3">
    <source>
        <dbReference type="PROSITE" id="PS51352"/>
    </source>
</evidence>
<dbReference type="SUPFAM" id="SSF52833">
    <property type="entry name" value="Thioredoxin-like"/>
    <property type="match status" value="1"/>
</dbReference>
<organism evidence="4 5">
    <name type="scientific">Flavobacterium agrisoli</name>
    <dbReference type="NCBI Taxonomy" id="2793066"/>
    <lineage>
        <taxon>Bacteria</taxon>
        <taxon>Pseudomonadati</taxon>
        <taxon>Bacteroidota</taxon>
        <taxon>Flavobacteriia</taxon>
        <taxon>Flavobacteriales</taxon>
        <taxon>Flavobacteriaceae</taxon>
        <taxon>Flavobacterium</taxon>
    </lineage>
</organism>
<dbReference type="Pfam" id="PF00085">
    <property type="entry name" value="Thioredoxin"/>
    <property type="match status" value="1"/>
</dbReference>
<sequence>MKITKILLLITAFIFASCNGQSEKTVEVLPSKTFSEKINTTPNVQLLDVRTPEEFSSEHLDKAVNINWKDSDFETQVAKYDKEKPVFVYCLSGGRSKKAAEKLNELGFTSVYELEGGITKWNADGFGKPLDKVIGMTKTEYKKLIKSDKKVLVDFYAEWCAPCQKMKSYITKMEQDSTSDVVVIRIDADKNKTLASEMKINQLPTLILYNPNQEEQWRYFGYISEENLRKQL</sequence>
<dbReference type="CDD" id="cd02947">
    <property type="entry name" value="TRX_family"/>
    <property type="match status" value="1"/>
</dbReference>
<dbReference type="InterPro" id="IPR036873">
    <property type="entry name" value="Rhodanese-like_dom_sf"/>
</dbReference>
<dbReference type="PROSITE" id="PS51352">
    <property type="entry name" value="THIOREDOXIN_2"/>
    <property type="match status" value="1"/>
</dbReference>
<dbReference type="PROSITE" id="PS50206">
    <property type="entry name" value="RHODANESE_3"/>
    <property type="match status" value="1"/>
</dbReference>
<feature type="domain" description="Thioredoxin" evidence="3">
    <location>
        <begin position="97"/>
        <end position="232"/>
    </location>
</feature>
<dbReference type="PROSITE" id="PS00194">
    <property type="entry name" value="THIOREDOXIN_1"/>
    <property type="match status" value="1"/>
</dbReference>
<dbReference type="PROSITE" id="PS51257">
    <property type="entry name" value="PROKAR_LIPOPROTEIN"/>
    <property type="match status" value="1"/>
</dbReference>
<dbReference type="InterPro" id="IPR052367">
    <property type="entry name" value="Thiosulfate_ST/Rhodanese-like"/>
</dbReference>
<dbReference type="InterPro" id="IPR013766">
    <property type="entry name" value="Thioredoxin_domain"/>
</dbReference>
<dbReference type="RefSeq" id="WP_200106957.1">
    <property type="nucleotide sequence ID" value="NZ_JAEHFV010000006.1"/>
</dbReference>
<dbReference type="AlphaFoldDB" id="A0A934PMB7"/>
<evidence type="ECO:0000313" key="5">
    <source>
        <dbReference type="Proteomes" id="UP000609172"/>
    </source>
</evidence>
<evidence type="ECO:0000256" key="1">
    <source>
        <dbReference type="ARBA" id="ARBA00023284"/>
    </source>
</evidence>
<dbReference type="InterPro" id="IPR017937">
    <property type="entry name" value="Thioredoxin_CS"/>
</dbReference>
<reference evidence="4" key="1">
    <citation type="submission" date="2020-12" db="EMBL/GenBank/DDBJ databases">
        <title>Bacterial novel species Flavobacterium sp. SE-1-e isolated from soil.</title>
        <authorList>
            <person name="Jung H.-Y."/>
        </authorList>
    </citation>
    <scope>NUCLEOTIDE SEQUENCE</scope>
    <source>
        <strain evidence="4">SE-1-e</strain>
    </source>
</reference>
<dbReference type="CDD" id="cd00158">
    <property type="entry name" value="RHOD"/>
    <property type="match status" value="1"/>
</dbReference>
<dbReference type="SUPFAM" id="SSF52821">
    <property type="entry name" value="Rhodanese/Cell cycle control phosphatase"/>
    <property type="match status" value="1"/>
</dbReference>
<evidence type="ECO:0000313" key="4">
    <source>
        <dbReference type="EMBL" id="MBK0370826.1"/>
    </source>
</evidence>
<dbReference type="Proteomes" id="UP000609172">
    <property type="component" value="Unassembled WGS sequence"/>
</dbReference>
<accession>A0A934PMB7</accession>
<dbReference type="InterPro" id="IPR001763">
    <property type="entry name" value="Rhodanese-like_dom"/>
</dbReference>
<proteinExistence type="predicted"/>
<dbReference type="PANTHER" id="PTHR45431:SF3">
    <property type="entry name" value="RHODANESE-LIKE DOMAIN-CONTAINING PROTEIN 15, CHLOROPLASTIC"/>
    <property type="match status" value="1"/>
</dbReference>
<dbReference type="Gene3D" id="3.40.30.10">
    <property type="entry name" value="Glutaredoxin"/>
    <property type="match status" value="1"/>
</dbReference>
<protein>
    <submittedName>
        <fullName evidence="4">Thioredoxin fold domain-containing protein</fullName>
    </submittedName>
</protein>
<dbReference type="PANTHER" id="PTHR45431">
    <property type="entry name" value="RHODANESE-LIKE DOMAIN-CONTAINING PROTEIN 15, CHLOROPLASTIC"/>
    <property type="match status" value="1"/>
</dbReference>
<gene>
    <name evidence="4" type="ORF">I5M07_13400</name>
</gene>
<comment type="caution">
    <text evidence="4">The sequence shown here is derived from an EMBL/GenBank/DDBJ whole genome shotgun (WGS) entry which is preliminary data.</text>
</comment>
<dbReference type="InterPro" id="IPR036249">
    <property type="entry name" value="Thioredoxin-like_sf"/>
</dbReference>
<dbReference type="Pfam" id="PF00581">
    <property type="entry name" value="Rhodanese"/>
    <property type="match status" value="1"/>
</dbReference>
<feature type="domain" description="Rhodanese" evidence="2">
    <location>
        <begin position="40"/>
        <end position="129"/>
    </location>
</feature>
<keyword evidence="1" id="KW-0676">Redox-active center</keyword>
<keyword evidence="5" id="KW-1185">Reference proteome</keyword>